<dbReference type="Pfam" id="PF13707">
    <property type="entry name" value="RloB"/>
    <property type="match status" value="1"/>
</dbReference>
<proteinExistence type="predicted"/>
<dbReference type="Proteomes" id="UP001384579">
    <property type="component" value="Unassembled WGS sequence"/>
</dbReference>
<dbReference type="InterPro" id="IPR025591">
    <property type="entry name" value="RloB"/>
</dbReference>
<evidence type="ECO:0000313" key="2">
    <source>
        <dbReference type="Proteomes" id="UP001384579"/>
    </source>
</evidence>
<organism evidence="1 2">
    <name type="scientific">Microcoleus anatoxicus PTRS2</name>
    <dbReference type="NCBI Taxonomy" id="2705321"/>
    <lineage>
        <taxon>Bacteria</taxon>
        <taxon>Bacillati</taxon>
        <taxon>Cyanobacteriota</taxon>
        <taxon>Cyanophyceae</taxon>
        <taxon>Oscillatoriophycideae</taxon>
        <taxon>Oscillatoriales</taxon>
        <taxon>Microcoleaceae</taxon>
        <taxon>Microcoleus</taxon>
        <taxon>Microcoleus anatoxicus</taxon>
    </lineage>
</organism>
<sequence length="330" mass="38082">MSRQTKRKSKQLKQSIYIVCEGTNTERIYFEEIAQQDDVFEKYAVKVYPSEEDQIKAAKKEGESIKTDAMNLVKLAKQEIKNYDEVWAVFDKDGYTKHEQAFSEAKKYGVNLAFSSIAFEHWILLHYEQYGTAFLKSQNVIDYLEQAGYFTGYSKKADILIYSRLKNLTQTAIENSAWLRMEMAQNLAACDRKIYELNPYTTVDKLVIKLLDFNPVTYGVIKETLKISDISITVNDVQHNCGIINLSVNIVNDRNISYLVNNNSGHFYIRDEKQNKFQLAIDNPMIIEPSLTQDIILKFEIFSATGTLRFNFSPHPNKILIIALDNITKL</sequence>
<dbReference type="EMBL" id="JBBLXS010000482">
    <property type="protein sequence ID" value="MEK0187971.1"/>
    <property type="molecule type" value="Genomic_DNA"/>
</dbReference>
<dbReference type="RefSeq" id="WP_340519110.1">
    <property type="nucleotide sequence ID" value="NZ_JBBLXS010000482.1"/>
</dbReference>
<accession>A0ABU8YUL1</accession>
<name>A0ABU8YUL1_9CYAN</name>
<gene>
    <name evidence="1" type="ORF">WMG39_24485</name>
</gene>
<evidence type="ECO:0000313" key="1">
    <source>
        <dbReference type="EMBL" id="MEK0187971.1"/>
    </source>
</evidence>
<comment type="caution">
    <text evidence="1">The sequence shown here is derived from an EMBL/GenBank/DDBJ whole genome shotgun (WGS) entry which is preliminary data.</text>
</comment>
<keyword evidence="2" id="KW-1185">Reference proteome</keyword>
<protein>
    <submittedName>
        <fullName evidence="1">RloB family protein</fullName>
    </submittedName>
</protein>
<reference evidence="1 2" key="1">
    <citation type="journal article" date="2020" name="Harmful Algae">
        <title>Molecular and morphological characterization of a novel dihydroanatoxin-a producing Microcoleus species (cyanobacteria) from the Russian River, California, USA.</title>
        <authorList>
            <person name="Conklin K.Y."/>
            <person name="Stancheva R."/>
            <person name="Otten T.G."/>
            <person name="Fadness R."/>
            <person name="Boyer G.L."/>
            <person name="Read B."/>
            <person name="Zhang X."/>
            <person name="Sheath R.G."/>
        </authorList>
    </citation>
    <scope>NUCLEOTIDE SEQUENCE [LARGE SCALE GENOMIC DNA]</scope>
    <source>
        <strain evidence="1 2">PTRS2</strain>
    </source>
</reference>